<dbReference type="InterPro" id="IPR059066">
    <property type="entry name" value="Ig_Tag1-like_5th"/>
</dbReference>
<feature type="region of interest" description="Disordered" evidence="1">
    <location>
        <begin position="1"/>
        <end position="74"/>
    </location>
</feature>
<evidence type="ECO:0000259" key="3">
    <source>
        <dbReference type="Pfam" id="PF22786"/>
    </source>
</evidence>
<dbReference type="Pfam" id="PF22786">
    <property type="entry name" value="Tag1_C"/>
    <property type="match status" value="1"/>
</dbReference>
<evidence type="ECO:0000313" key="7">
    <source>
        <dbReference type="Proteomes" id="UP000016923"/>
    </source>
</evidence>
<proteinExistence type="predicted"/>
<feature type="domain" description="Tag1 C-terminal" evidence="3">
    <location>
        <begin position="469"/>
        <end position="583"/>
    </location>
</feature>
<dbReference type="InterPro" id="IPR059065">
    <property type="entry name" value="Ig_Tag1-like_4th"/>
</dbReference>
<dbReference type="Pfam" id="PF26153">
    <property type="entry name" value="LEA-2L_5"/>
    <property type="match status" value="1"/>
</dbReference>
<feature type="transmembrane region" description="Helical" evidence="2">
    <location>
        <begin position="82"/>
        <end position="102"/>
    </location>
</feature>
<accession>S3D399</accession>
<dbReference type="eggNOG" id="ENOG502QZVV">
    <property type="taxonomic scope" value="Eukaryota"/>
</dbReference>
<reference evidence="6 7" key="1">
    <citation type="journal article" date="2013" name="BMC Genomics">
        <title>The genome and transcriptome of the pine saprophyte Ophiostoma piceae, and a comparison with the bark beetle-associated pine pathogen Grosmannia clavigera.</title>
        <authorList>
            <person name="Haridas S."/>
            <person name="Wang Y."/>
            <person name="Lim L."/>
            <person name="Massoumi Alamouti S."/>
            <person name="Jackman S."/>
            <person name="Docking R."/>
            <person name="Robertson G."/>
            <person name="Birol I."/>
            <person name="Bohlmann J."/>
            <person name="Breuil C."/>
        </authorList>
    </citation>
    <scope>NUCLEOTIDE SEQUENCE [LARGE SCALE GENOMIC DNA]</scope>
    <source>
        <strain evidence="6 7">UAMH 11346</strain>
    </source>
</reference>
<sequence length="870" mass="92781">MADSEETAPLLSRDSSDDGSRSARGTQPASVPVETTPLLASNSGASIHSHGSAHDDDDDAASPVAGLASPAGRKSSRRWPSIVAILLLALISVSIIVVAYFVPAAVEEYAKQGAVIEPTDLSLESITTDGVRARIQANFRLDGSRVKNDQVRRIGQVATWIVRKLGTEKTTVNVYLPEYANVLLGSAEIPPLTVSLVDGHTTAIDIVADLTPGNADGVRSIANQWLEGRLDSVRLLGKADIELKSGFIPLGTHSIAESLIFEAKELPSVPKYDIERIVFKEIDVPGKSSQAMGAEVRISAFNSFPVQIDIPSLAFEILVPNCNSGDPYIVVADAVTEPIPVRPKSTVTVEVNGTVQELPDSLTAACPGSGSSPLDHFLKQYMSGEDAVVFVRGKKNPSGDTPDWIADILTSVTVPVPFPGRTFDNLIRDFSLTDVHFTLPDPMAEPGDPASNPTVSGTILVTAGLPDQMNFAINVTSVRATADVFYHKDKLGELILDKWQDANSTMTRATKDHEATLKIQSIINNAPLNVTDGDVLTDVIQKLIFGGEQVDLAINALVDIRVDTILGQLELKDVPAEGKIPVKPLPLGSLEGLAPQVGDIQILDSTPTSITLRALVNITNPTEYSAKVPLINIHILCNDTIIGTAKAEDLDVVRGNNTNVVVGATWSPSMGGEVGQKLGRELLSQFVSGVNTSLTIRAFHDSIPLQPIISDALSKFNFTVPAPRLSMPGSGEDGSDRDDGDDGAGNGKKPSFIRDATFHFFSSSANFVLASPLMANTIYIESINATAYYNHTEPVGTIFSNVELAVPPGLSETPKLPVVWSPDSVGFEKLRKALGGDLKLDAKADVDVRLGVWRETIHYEGSGIGAHIRP</sequence>
<keyword evidence="2" id="KW-0472">Membrane</keyword>
<dbReference type="Proteomes" id="UP000016923">
    <property type="component" value="Unassembled WGS sequence"/>
</dbReference>
<feature type="domain" description="Tag1-like fourth Ig-like" evidence="4">
    <location>
        <begin position="595"/>
        <end position="707"/>
    </location>
</feature>
<dbReference type="AlphaFoldDB" id="S3D399"/>
<feature type="region of interest" description="Disordered" evidence="1">
    <location>
        <begin position="724"/>
        <end position="748"/>
    </location>
</feature>
<dbReference type="InterPro" id="IPR055011">
    <property type="entry name" value="Tag1_C"/>
</dbReference>
<feature type="domain" description="Tag1-like fifth Ig-like" evidence="5">
    <location>
        <begin position="747"/>
        <end position="857"/>
    </location>
</feature>
<keyword evidence="2" id="KW-0812">Transmembrane</keyword>
<evidence type="ECO:0000313" key="6">
    <source>
        <dbReference type="EMBL" id="EPE07780.1"/>
    </source>
</evidence>
<name>S3D399_OPHP1</name>
<dbReference type="Pfam" id="PF26150">
    <property type="entry name" value="LEA-2_4"/>
    <property type="match status" value="1"/>
</dbReference>
<evidence type="ECO:0000259" key="4">
    <source>
        <dbReference type="Pfam" id="PF26150"/>
    </source>
</evidence>
<protein>
    <submittedName>
        <fullName evidence="6">Pre-rrna processing protein</fullName>
    </submittedName>
</protein>
<evidence type="ECO:0000256" key="1">
    <source>
        <dbReference type="SAM" id="MobiDB-lite"/>
    </source>
</evidence>
<organism evidence="6 7">
    <name type="scientific">Ophiostoma piceae (strain UAMH 11346)</name>
    <name type="common">Sap stain fungus</name>
    <dbReference type="NCBI Taxonomy" id="1262450"/>
    <lineage>
        <taxon>Eukaryota</taxon>
        <taxon>Fungi</taxon>
        <taxon>Dikarya</taxon>
        <taxon>Ascomycota</taxon>
        <taxon>Pezizomycotina</taxon>
        <taxon>Sordariomycetes</taxon>
        <taxon>Sordariomycetidae</taxon>
        <taxon>Ophiostomatales</taxon>
        <taxon>Ophiostomataceae</taxon>
        <taxon>Ophiostoma</taxon>
    </lineage>
</organism>
<dbReference type="HOGENOM" id="CLU_006918_0_0_1"/>
<dbReference type="PANTHER" id="PTHR35895">
    <property type="entry name" value="CHROMOSOME 16, WHOLE GENOME SHOTGUN SEQUENCE"/>
    <property type="match status" value="1"/>
</dbReference>
<dbReference type="OMA" id="HYNITKL"/>
<dbReference type="PANTHER" id="PTHR35895:SF3">
    <property type="entry name" value="PRE-RRNA PROCESSING PROTEIN"/>
    <property type="match status" value="1"/>
</dbReference>
<dbReference type="GO" id="GO:0000329">
    <property type="term" value="C:fungal-type vacuole membrane"/>
    <property type="evidence" value="ECO:0007669"/>
    <property type="project" value="InterPro"/>
</dbReference>
<dbReference type="SUPFAM" id="SSF117070">
    <property type="entry name" value="LEA14-like"/>
    <property type="match status" value="1"/>
</dbReference>
<dbReference type="VEuPathDB" id="FungiDB:F503_00502"/>
<evidence type="ECO:0000259" key="5">
    <source>
        <dbReference type="Pfam" id="PF26153"/>
    </source>
</evidence>
<evidence type="ECO:0000256" key="2">
    <source>
        <dbReference type="SAM" id="Phobius"/>
    </source>
</evidence>
<dbReference type="OrthoDB" id="5596576at2759"/>
<feature type="compositionally biased region" description="Acidic residues" evidence="1">
    <location>
        <begin position="733"/>
        <end position="742"/>
    </location>
</feature>
<keyword evidence="2" id="KW-1133">Transmembrane helix</keyword>
<gene>
    <name evidence="6" type="ORF">F503_00502</name>
</gene>
<dbReference type="EMBL" id="KE148150">
    <property type="protein sequence ID" value="EPE07780.1"/>
    <property type="molecule type" value="Genomic_DNA"/>
</dbReference>
<keyword evidence="7" id="KW-1185">Reference proteome</keyword>
<dbReference type="Pfam" id="PF26174">
    <property type="entry name" value="LEA-2_1"/>
    <property type="match status" value="1"/>
</dbReference>
<feature type="compositionally biased region" description="Low complexity" evidence="1">
    <location>
        <begin position="40"/>
        <end position="50"/>
    </location>
</feature>
<dbReference type="InterPro" id="IPR046368">
    <property type="entry name" value="Tag1"/>
</dbReference>